<dbReference type="Pfam" id="PF21071">
    <property type="entry name" value="LARP1_HEAT"/>
    <property type="match status" value="1"/>
</dbReference>
<feature type="compositionally biased region" description="Polar residues" evidence="4">
    <location>
        <begin position="506"/>
        <end position="517"/>
    </location>
</feature>
<dbReference type="SMART" id="SM00684">
    <property type="entry name" value="DM15"/>
    <property type="match status" value="3"/>
</dbReference>
<keyword evidence="7" id="KW-1185">Reference proteome</keyword>
<proteinExistence type="predicted"/>
<evidence type="ECO:0000313" key="7">
    <source>
        <dbReference type="Proteomes" id="UP001151699"/>
    </source>
</evidence>
<feature type="region of interest" description="Disordered" evidence="4">
    <location>
        <begin position="494"/>
        <end position="549"/>
    </location>
</feature>
<dbReference type="Pfam" id="PF05383">
    <property type="entry name" value="La"/>
    <property type="match status" value="1"/>
</dbReference>
<feature type="compositionally biased region" description="Low complexity" evidence="4">
    <location>
        <begin position="186"/>
        <end position="207"/>
    </location>
</feature>
<evidence type="ECO:0000256" key="2">
    <source>
        <dbReference type="ARBA" id="ARBA00072183"/>
    </source>
</evidence>
<feature type="region of interest" description="Disordered" evidence="4">
    <location>
        <begin position="446"/>
        <end position="474"/>
    </location>
</feature>
<feature type="region of interest" description="Disordered" evidence="4">
    <location>
        <begin position="1"/>
        <end position="292"/>
    </location>
</feature>
<dbReference type="FunFam" id="1.10.10.10:FF:000131">
    <property type="entry name" value="la-related protein 1B isoform X2"/>
    <property type="match status" value="1"/>
</dbReference>
<feature type="compositionally biased region" description="Low complexity" evidence="4">
    <location>
        <begin position="270"/>
        <end position="288"/>
    </location>
</feature>
<feature type="domain" description="HTH La-type RNA-binding" evidence="5">
    <location>
        <begin position="333"/>
        <end position="424"/>
    </location>
</feature>
<dbReference type="PANTHER" id="PTHR22792">
    <property type="entry name" value="LUPUS LA PROTEIN-RELATED"/>
    <property type="match status" value="1"/>
</dbReference>
<feature type="region of interest" description="Disordered" evidence="4">
    <location>
        <begin position="992"/>
        <end position="1066"/>
    </location>
</feature>
<feature type="compositionally biased region" description="Polar residues" evidence="4">
    <location>
        <begin position="524"/>
        <end position="546"/>
    </location>
</feature>
<comment type="caution">
    <text evidence="6">The sequence shown here is derived from an EMBL/GenBank/DDBJ whole genome shotgun (WGS) entry which is preliminary data.</text>
</comment>
<evidence type="ECO:0000256" key="3">
    <source>
        <dbReference type="PROSITE-ProRule" id="PRU00332"/>
    </source>
</evidence>
<dbReference type="GO" id="GO:0048255">
    <property type="term" value="P:mRNA stabilization"/>
    <property type="evidence" value="ECO:0007669"/>
    <property type="project" value="InterPro"/>
</dbReference>
<feature type="region of interest" description="Disordered" evidence="4">
    <location>
        <begin position="1084"/>
        <end position="1130"/>
    </location>
</feature>
<dbReference type="Proteomes" id="UP001151699">
    <property type="component" value="Chromosome X"/>
</dbReference>
<evidence type="ECO:0000313" key="6">
    <source>
        <dbReference type="EMBL" id="KAJ6637570.1"/>
    </source>
</evidence>
<protein>
    <recommendedName>
        <fullName evidence="2">La-related protein 1</fullName>
    </recommendedName>
</protein>
<dbReference type="EMBL" id="WJQU01000003">
    <property type="protein sequence ID" value="KAJ6637570.1"/>
    <property type="molecule type" value="Genomic_DNA"/>
</dbReference>
<organism evidence="6 7">
    <name type="scientific">Pseudolycoriella hygida</name>
    <dbReference type="NCBI Taxonomy" id="35572"/>
    <lineage>
        <taxon>Eukaryota</taxon>
        <taxon>Metazoa</taxon>
        <taxon>Ecdysozoa</taxon>
        <taxon>Arthropoda</taxon>
        <taxon>Hexapoda</taxon>
        <taxon>Insecta</taxon>
        <taxon>Pterygota</taxon>
        <taxon>Neoptera</taxon>
        <taxon>Endopterygota</taxon>
        <taxon>Diptera</taxon>
        <taxon>Nematocera</taxon>
        <taxon>Sciaroidea</taxon>
        <taxon>Sciaridae</taxon>
        <taxon>Pseudolycoriella</taxon>
    </lineage>
</organism>
<feature type="region of interest" description="Disordered" evidence="4">
    <location>
        <begin position="774"/>
        <end position="795"/>
    </location>
</feature>
<dbReference type="InterPro" id="IPR036388">
    <property type="entry name" value="WH-like_DNA-bd_sf"/>
</dbReference>
<dbReference type="Gene3D" id="1.10.10.10">
    <property type="entry name" value="Winged helix-like DNA-binding domain superfamily/Winged helix DNA-binding domain"/>
    <property type="match status" value="1"/>
</dbReference>
<feature type="compositionally biased region" description="Basic and acidic residues" evidence="4">
    <location>
        <begin position="999"/>
        <end position="1014"/>
    </location>
</feature>
<dbReference type="SUPFAM" id="SSF46785">
    <property type="entry name" value="Winged helix' DNA-binding domain"/>
    <property type="match status" value="1"/>
</dbReference>
<feature type="compositionally biased region" description="Polar residues" evidence="4">
    <location>
        <begin position="10"/>
        <end position="20"/>
    </location>
</feature>
<feature type="compositionally biased region" description="Low complexity" evidence="4">
    <location>
        <begin position="50"/>
        <end position="83"/>
    </location>
</feature>
<feature type="compositionally biased region" description="Basic and acidic residues" evidence="4">
    <location>
        <begin position="221"/>
        <end position="233"/>
    </location>
</feature>
<dbReference type="OrthoDB" id="340227at2759"/>
<evidence type="ECO:0000256" key="1">
    <source>
        <dbReference type="ARBA" id="ARBA00022884"/>
    </source>
</evidence>
<accession>A0A9Q0MT98</accession>
<dbReference type="AlphaFoldDB" id="A0A9Q0MT98"/>
<feature type="compositionally biased region" description="Polar residues" evidence="4">
    <location>
        <begin position="129"/>
        <end position="150"/>
    </location>
</feature>
<dbReference type="GO" id="GO:0010494">
    <property type="term" value="C:cytoplasmic stress granule"/>
    <property type="evidence" value="ECO:0007669"/>
    <property type="project" value="TreeGrafter"/>
</dbReference>
<name>A0A9Q0MT98_9DIPT</name>
<keyword evidence="1 3" id="KW-0694">RNA-binding</keyword>
<reference evidence="6" key="1">
    <citation type="submission" date="2022-07" db="EMBL/GenBank/DDBJ databases">
        <authorList>
            <person name="Trinca V."/>
            <person name="Uliana J.V.C."/>
            <person name="Torres T.T."/>
            <person name="Ward R.J."/>
            <person name="Monesi N."/>
        </authorList>
    </citation>
    <scope>NUCLEOTIDE SEQUENCE</scope>
    <source>
        <strain evidence="6">HSMRA1968</strain>
        <tissue evidence="6">Whole embryos</tissue>
    </source>
</reference>
<feature type="compositionally biased region" description="Low complexity" evidence="4">
    <location>
        <begin position="162"/>
        <end position="177"/>
    </location>
</feature>
<dbReference type="InterPro" id="IPR045180">
    <property type="entry name" value="La_dom_prot"/>
</dbReference>
<dbReference type="GO" id="GO:0008187">
    <property type="term" value="F:poly-pyrimidine tract binding"/>
    <property type="evidence" value="ECO:0007669"/>
    <property type="project" value="UniProtKB-ARBA"/>
</dbReference>
<evidence type="ECO:0000256" key="4">
    <source>
        <dbReference type="SAM" id="MobiDB-lite"/>
    </source>
</evidence>
<feature type="compositionally biased region" description="Basic and acidic residues" evidence="4">
    <location>
        <begin position="1109"/>
        <end position="1130"/>
    </location>
</feature>
<feature type="region of interest" description="Disordered" evidence="4">
    <location>
        <begin position="698"/>
        <end position="721"/>
    </location>
</feature>
<gene>
    <name evidence="6" type="primary">larp</name>
    <name evidence="6" type="ORF">Bhyg_10301</name>
</gene>
<dbReference type="PANTHER" id="PTHR22792:SF132">
    <property type="entry name" value="LA-RELATED PROTEIN 1"/>
    <property type="match status" value="1"/>
</dbReference>
<dbReference type="GO" id="GO:0045727">
    <property type="term" value="P:positive regulation of translation"/>
    <property type="evidence" value="ECO:0007669"/>
    <property type="project" value="TreeGrafter"/>
</dbReference>
<dbReference type="InterPro" id="IPR006607">
    <property type="entry name" value="DM15"/>
</dbReference>
<dbReference type="PROSITE" id="PS50961">
    <property type="entry name" value="HTH_LA"/>
    <property type="match status" value="1"/>
</dbReference>
<dbReference type="InterPro" id="IPR006630">
    <property type="entry name" value="La_HTH"/>
</dbReference>
<feature type="compositionally biased region" description="Low complexity" evidence="4">
    <location>
        <begin position="776"/>
        <end position="795"/>
    </location>
</feature>
<evidence type="ECO:0000259" key="5">
    <source>
        <dbReference type="PROSITE" id="PS50961"/>
    </source>
</evidence>
<dbReference type="GO" id="GO:0005829">
    <property type="term" value="C:cytosol"/>
    <property type="evidence" value="ECO:0007669"/>
    <property type="project" value="TreeGrafter"/>
</dbReference>
<sequence length="1130" mass="127739">MTNHRFENINKPNTVSSIQPGATIPLDKRVLQPKQQIKAQDVKNGASMEKQQPQKSQQQQEKQQQNQQQQQEKQQNRQQQQPSGPIVVKASKDKKKINQKASDFSNVGDWPILGKVPVHDNIRKPMTNVKETSTKAISQTNEQQSTTPTSKPVEKEASPALRSNRSTSRSKSTTSPSNEQSQSPVSGAASGSTTATNGNGNGASANGKRNSKQRWVPLDIDLSKSRSKRESGLRNRRRDVEYEDDYSSERPARSSRRNRTSSYRGGGRGSLLPRGGRRSVNSKSSGSRSRNDLDYADYPSDYTLVNKMSAEVQTFMLPYLGTYYYNGVSSFASMDSVNIKDAIKKQIEYYFSEDNLMKDFFLRRKMDAEGFLPVTLIASFNRVQALSTDVAVVISAIQESDVLELVNGFKVRTKTEPTKWPIKADENGEDVSPKFVVNSTKLAAETLTAIPPPPMPRQYPTSSATSPSSPSNETADVTIQTVTAVEDVAKQLDDLNPNVPEFVPDNSKNLPNSNDNEPSAIINVKNTDVNDSASNQSKDSTNSDQPTVDLWKEVKRRSKNAMKDLPKVPSVTKIRPSEKEELDFQFDEELEYPISGRVNHFTENYSDDESSDYELSDRDINKILIVTQVPHRAPKHEGYDRTGDYTSRTKITQQLEQVINDGLYNYEDEIRTYGPVANTYKTVNVITQADFEKLAPKVNRRTNPDVPPPPPPTYSEEPRLHMSSGARRKCRFYAAYKEQFVDPRTPRKYKLHHLGKLPVEGHIGWFMDVQEHRPRTSSMGSSAGTSPSASSYGSVPTSLPMFQHPSHSLLKDHNFTQHAYHKYRSRCLKERKRLGPGQSQEMNTLFRFWSFFSRENFNINMYNEFKTLALEDASKGFRYGLECLFRFYSYGLEKKFRPFLYEDFQTETIADYEKGQLYGIEKFWAFLKYYKNASKLTVDPVLKEYLTKFKTIEDFRVLEPEINEMLQGVGTLRMSPDKRRFRSLSESEGVATVAPKTAVRSDTRDNYQNRKRCDSFGNRPVTAPSSSGGSGSYRNRVPSFGSDRTRSDSFGNRRNVNHRSQRNGCASSFGAETVNAESGIAANTRNFGGDNHFMRKGIFKDPNSNNKVQSKEPPKKEPTETKLNSDSKKQ</sequence>
<dbReference type="InterPro" id="IPR036390">
    <property type="entry name" value="WH_DNA-bd_sf"/>
</dbReference>
<dbReference type="GO" id="GO:0000339">
    <property type="term" value="F:RNA cap binding"/>
    <property type="evidence" value="ECO:0007669"/>
    <property type="project" value="InterPro"/>
</dbReference>
<feature type="compositionally biased region" description="Low complexity" evidence="4">
    <location>
        <begin position="460"/>
        <end position="471"/>
    </location>
</feature>
<dbReference type="SMART" id="SM00715">
    <property type="entry name" value="LA"/>
    <property type="match status" value="1"/>
</dbReference>